<protein>
    <submittedName>
        <fullName evidence="2">Uncharacterized protein</fullName>
    </submittedName>
</protein>
<organism evidence="2">
    <name type="scientific">candidate division CPR3 bacterium</name>
    <dbReference type="NCBI Taxonomy" id="2268181"/>
    <lineage>
        <taxon>Bacteria</taxon>
        <taxon>Bacteria division CPR3</taxon>
    </lineage>
</organism>
<reference evidence="2" key="1">
    <citation type="journal article" date="2020" name="mSystems">
        <title>Genome- and Community-Level Interaction Insights into Carbon Utilization and Element Cycling Functions of Hydrothermarchaeota in Hydrothermal Sediment.</title>
        <authorList>
            <person name="Zhou Z."/>
            <person name="Liu Y."/>
            <person name="Xu W."/>
            <person name="Pan J."/>
            <person name="Luo Z.H."/>
            <person name="Li M."/>
        </authorList>
    </citation>
    <scope>NUCLEOTIDE SEQUENCE [LARGE SCALE GENOMIC DNA]</scope>
    <source>
        <strain evidence="2">SpSt-757</strain>
    </source>
</reference>
<comment type="caution">
    <text evidence="2">The sequence shown here is derived from an EMBL/GenBank/DDBJ whole genome shotgun (WGS) entry which is preliminary data.</text>
</comment>
<dbReference type="AlphaFoldDB" id="A0A7V3N5E7"/>
<feature type="compositionally biased region" description="Polar residues" evidence="1">
    <location>
        <begin position="1"/>
        <end position="12"/>
    </location>
</feature>
<evidence type="ECO:0000313" key="2">
    <source>
        <dbReference type="EMBL" id="HFZ09253.1"/>
    </source>
</evidence>
<dbReference type="EMBL" id="DTGG01000121">
    <property type="protein sequence ID" value="HFZ09253.1"/>
    <property type="molecule type" value="Genomic_DNA"/>
</dbReference>
<accession>A0A7V3N5E7</accession>
<proteinExistence type="predicted"/>
<sequence>MADSYISITEGSGKNIDTRTESTNAEHRQVVVIGDPSDNSGVALVHPSYGVSTIVRDIASSLLAGMTSLPAGSNTIGSVAVFFTPSEPTIKGITNSVAVYFSPSNPAVNATFSGSIGVYYSPSEPTIKGITNSVAVYFSGSEPTVKVKDTYSTSIISGTVSGSYAGVSALGQTLVSPESGRAIKVYAIALTTTAQVHLTAKFTNGAGTPTEYWRYALQAPSSGISGANLAVSPPAYLFATSAGSTLALVLNSASLVHYSIAYFKESA</sequence>
<feature type="region of interest" description="Disordered" evidence="1">
    <location>
        <begin position="1"/>
        <end position="23"/>
    </location>
</feature>
<gene>
    <name evidence="2" type="ORF">ENV41_03890</name>
</gene>
<name>A0A7V3N5E7_UNCC3</name>
<evidence type="ECO:0000256" key="1">
    <source>
        <dbReference type="SAM" id="MobiDB-lite"/>
    </source>
</evidence>